<dbReference type="InterPro" id="IPR036291">
    <property type="entry name" value="NAD(P)-bd_dom_sf"/>
</dbReference>
<dbReference type="InterPro" id="IPR002347">
    <property type="entry name" value="SDR_fam"/>
</dbReference>
<dbReference type="PANTHER" id="PTHR43976">
    <property type="entry name" value="SHORT CHAIN DEHYDROGENASE"/>
    <property type="match status" value="1"/>
</dbReference>
<reference evidence="2 3" key="1">
    <citation type="submission" date="2019-11" db="EMBL/GenBank/DDBJ databases">
        <title>Spirosoma endbachense sp. nov., isolated from a natural salt meadow.</title>
        <authorList>
            <person name="Rojas J."/>
            <person name="Ambika Manirajan B."/>
            <person name="Ratering S."/>
            <person name="Suarez C."/>
            <person name="Geissler-Plaum R."/>
            <person name="Schnell S."/>
        </authorList>
    </citation>
    <scope>NUCLEOTIDE SEQUENCE [LARGE SCALE GENOMIC DNA]</scope>
    <source>
        <strain evidence="2 3">I-24</strain>
    </source>
</reference>
<dbReference type="Pfam" id="PF00106">
    <property type="entry name" value="adh_short"/>
    <property type="match status" value="1"/>
</dbReference>
<dbReference type="EMBL" id="CP045997">
    <property type="protein sequence ID" value="QHV93903.1"/>
    <property type="molecule type" value="Genomic_DNA"/>
</dbReference>
<dbReference type="SUPFAM" id="SSF51735">
    <property type="entry name" value="NAD(P)-binding Rossmann-fold domains"/>
    <property type="match status" value="1"/>
</dbReference>
<dbReference type="Gene3D" id="3.40.50.720">
    <property type="entry name" value="NAD(P)-binding Rossmann-like Domain"/>
    <property type="match status" value="1"/>
</dbReference>
<accession>A0A6P1VLH8</accession>
<dbReference type="AlphaFoldDB" id="A0A6P1VLH8"/>
<dbReference type="PRINTS" id="PR00081">
    <property type="entry name" value="GDHRDH"/>
</dbReference>
<dbReference type="PRINTS" id="PR00080">
    <property type="entry name" value="SDRFAMILY"/>
</dbReference>
<dbReference type="CDD" id="cd05374">
    <property type="entry name" value="17beta-HSD-like_SDR_c"/>
    <property type="match status" value="1"/>
</dbReference>
<proteinExistence type="inferred from homology"/>
<evidence type="ECO:0000256" key="1">
    <source>
        <dbReference type="RuleBase" id="RU000363"/>
    </source>
</evidence>
<evidence type="ECO:0000313" key="3">
    <source>
        <dbReference type="Proteomes" id="UP000464577"/>
    </source>
</evidence>
<name>A0A6P1VLH8_9BACT</name>
<dbReference type="KEGG" id="senf:GJR95_02180"/>
<gene>
    <name evidence="2" type="ORF">GJR95_02180</name>
</gene>
<dbReference type="Proteomes" id="UP000464577">
    <property type="component" value="Chromosome"/>
</dbReference>
<evidence type="ECO:0000313" key="2">
    <source>
        <dbReference type="EMBL" id="QHV93903.1"/>
    </source>
</evidence>
<keyword evidence="3" id="KW-1185">Reference proteome</keyword>
<dbReference type="InterPro" id="IPR051911">
    <property type="entry name" value="SDR_oxidoreductase"/>
</dbReference>
<dbReference type="InterPro" id="IPR020904">
    <property type="entry name" value="Sc_DH/Rdtase_CS"/>
</dbReference>
<comment type="similarity">
    <text evidence="1">Belongs to the short-chain dehydrogenases/reductases (SDR) family.</text>
</comment>
<protein>
    <submittedName>
        <fullName evidence="2">SDR family NAD(P)-dependent oxidoreductase</fullName>
    </submittedName>
</protein>
<sequence>MKRIILTGSSSGFGWLTAKTLAKQGHIVYATMRNVTTTNAAVAQTIRQWAIDHDAAIRVVELDVTSDASVQQAMAEIADDANGQIDVLINNAGIVITGLNESLSTEQANQIFQVNVLGADRMIKAVLPYMHAQKSGLLMHLSSGLARLHLPLLGAYSASKAAIDALAETYHYELRALGIDSVIVQPGAYPTTDLLTKQINPANPGVEEVYGETILPIKRGIAHMFTPTEKSPDPQEVADLIARLVETPAGERPLWNAIGIGGVQPYVEQLNQGTQQLAATVFNAIGVTVPA</sequence>
<dbReference type="PROSITE" id="PS00061">
    <property type="entry name" value="ADH_SHORT"/>
    <property type="match status" value="1"/>
</dbReference>
<dbReference type="PANTHER" id="PTHR43976:SF9">
    <property type="entry name" value="OXIDOREDUCTASE"/>
    <property type="match status" value="1"/>
</dbReference>
<organism evidence="2 3">
    <name type="scientific">Spirosoma endbachense</name>
    <dbReference type="NCBI Taxonomy" id="2666025"/>
    <lineage>
        <taxon>Bacteria</taxon>
        <taxon>Pseudomonadati</taxon>
        <taxon>Bacteroidota</taxon>
        <taxon>Cytophagia</taxon>
        <taxon>Cytophagales</taxon>
        <taxon>Cytophagaceae</taxon>
        <taxon>Spirosoma</taxon>
    </lineage>
</organism>
<dbReference type="RefSeq" id="WP_162384324.1">
    <property type="nucleotide sequence ID" value="NZ_CP045997.1"/>
</dbReference>